<feature type="domain" description="Reverse transcriptase Ty1/copia-type" evidence="3">
    <location>
        <begin position="60"/>
        <end position="168"/>
    </location>
</feature>
<dbReference type="CDD" id="cd09272">
    <property type="entry name" value="RNase_HI_RT_Ty1"/>
    <property type="match status" value="1"/>
</dbReference>
<feature type="transmembrane region" description="Helical" evidence="2">
    <location>
        <begin position="435"/>
        <end position="455"/>
    </location>
</feature>
<dbReference type="PANTHER" id="PTHR11439">
    <property type="entry name" value="GAG-POL-RELATED RETROTRANSPOSON"/>
    <property type="match status" value="1"/>
</dbReference>
<feature type="transmembrane region" description="Helical" evidence="2">
    <location>
        <begin position="502"/>
        <end position="523"/>
    </location>
</feature>
<evidence type="ECO:0000256" key="2">
    <source>
        <dbReference type="SAM" id="Phobius"/>
    </source>
</evidence>
<evidence type="ECO:0000259" key="3">
    <source>
        <dbReference type="Pfam" id="PF07727"/>
    </source>
</evidence>
<gene>
    <name evidence="4" type="ORF">AFUS01_LOCUS9869</name>
</gene>
<name>A0A8J2JSD9_9HEXA</name>
<feature type="compositionally biased region" description="Acidic residues" evidence="1">
    <location>
        <begin position="685"/>
        <end position="698"/>
    </location>
</feature>
<dbReference type="AlphaFoldDB" id="A0A8J2JSD9"/>
<proteinExistence type="predicted"/>
<dbReference type="PANTHER" id="PTHR11439:SF483">
    <property type="entry name" value="PEPTIDE SYNTHASE GLIP-LIKE, PUTATIVE (AFU_ORTHOLOGUE AFUA_3G12920)-RELATED"/>
    <property type="match status" value="1"/>
</dbReference>
<feature type="region of interest" description="Disordered" evidence="1">
    <location>
        <begin position="731"/>
        <end position="755"/>
    </location>
</feature>
<reference evidence="4" key="1">
    <citation type="submission" date="2021-06" db="EMBL/GenBank/DDBJ databases">
        <authorList>
            <person name="Hodson N. C."/>
            <person name="Mongue J. A."/>
            <person name="Jaron S. K."/>
        </authorList>
    </citation>
    <scope>NUCLEOTIDE SEQUENCE</scope>
</reference>
<evidence type="ECO:0000313" key="4">
    <source>
        <dbReference type="EMBL" id="CAG7720599.1"/>
    </source>
</evidence>
<dbReference type="OrthoDB" id="1645289at2759"/>
<sequence>MIIPKRKLRERSTLQAPDYYQTHLANIENEPLSYKDALKSSDKDLWIMAMDNEFKSHQQNNTWTLVKRPKNVKLLDSRWVYKIKRKNDGTIDLYKARLAIRGYKQKYGVDYMETFSSVCRYELIRLLLCLAAINKMEIKQFDIKTAFLYGDLEEEIYTKQPDGLPSDDTDLQYGNYIIISQEFYIKKLLEKFNMIDFKTVNVPMQPNTDLVPSSEPEEEIPYRQLIGSLLFLAKGSRPDISFAVNRLAQFMNAYDTSHWTAAKNILRYLRKPINLVITYGNESGMELFGFTDSDYAGDKLQRRSTSDHTFLINGKPISWCSQQQPVVAMSSTAAEYIALASRAREAVWLRRFLGELGVAPKTATVICVDNQSAIRLAKNPEMHNRTKHIDVRYHFSRDLVEEKEIQLEYVATTEQAADGLTKPLTKTNHADRSRIIGLTWITILAILCLPLSMAISGKGAPILWAQSNVAVAKGHHQMFIHEIEQMCPRQHFAKVTRRKKRIVSIALATISAVAVLSSGPGALGAGLSITNRQENQDFQMRLKDPKKFLEDSVKILTSNAKTYKRIQSDFNTAMAKMKEHQTDYDELKFKLIATNYAISYLTHQLLTGQTIVNETNRLWQCGKLNVELMDYLTLYFPCKEKCPIRLGQAQKCEISKDKSKLTITYLSSETEDSEDENPTQSDLDFINDNESSDAEWEEDNRHQSEEGLGNIQVTFKNDLIVNRRNLSYTLDMDTGNSEDSNIVGENQPNSIQAEE</sequence>
<keyword evidence="2" id="KW-1133">Transmembrane helix</keyword>
<comment type="caution">
    <text evidence="4">The sequence shown here is derived from an EMBL/GenBank/DDBJ whole genome shotgun (WGS) entry which is preliminary data.</text>
</comment>
<evidence type="ECO:0000313" key="5">
    <source>
        <dbReference type="Proteomes" id="UP000708208"/>
    </source>
</evidence>
<dbReference type="EMBL" id="CAJVCH010071880">
    <property type="protein sequence ID" value="CAG7720599.1"/>
    <property type="molecule type" value="Genomic_DNA"/>
</dbReference>
<keyword evidence="2" id="KW-0812">Transmembrane</keyword>
<organism evidence="4 5">
    <name type="scientific">Allacma fusca</name>
    <dbReference type="NCBI Taxonomy" id="39272"/>
    <lineage>
        <taxon>Eukaryota</taxon>
        <taxon>Metazoa</taxon>
        <taxon>Ecdysozoa</taxon>
        <taxon>Arthropoda</taxon>
        <taxon>Hexapoda</taxon>
        <taxon>Collembola</taxon>
        <taxon>Symphypleona</taxon>
        <taxon>Sminthuridae</taxon>
        <taxon>Allacma</taxon>
    </lineage>
</organism>
<feature type="region of interest" description="Disordered" evidence="1">
    <location>
        <begin position="667"/>
        <end position="709"/>
    </location>
</feature>
<dbReference type="Pfam" id="PF07727">
    <property type="entry name" value="RVT_2"/>
    <property type="match status" value="1"/>
</dbReference>
<evidence type="ECO:0000256" key="1">
    <source>
        <dbReference type="SAM" id="MobiDB-lite"/>
    </source>
</evidence>
<dbReference type="InterPro" id="IPR013103">
    <property type="entry name" value="RVT_2"/>
</dbReference>
<accession>A0A8J2JSD9</accession>
<keyword evidence="2" id="KW-0472">Membrane</keyword>
<dbReference type="Proteomes" id="UP000708208">
    <property type="component" value="Unassembled WGS sequence"/>
</dbReference>
<keyword evidence="5" id="KW-1185">Reference proteome</keyword>
<protein>
    <recommendedName>
        <fullName evidence="3">Reverse transcriptase Ty1/copia-type domain-containing protein</fullName>
    </recommendedName>
</protein>